<dbReference type="PANTHER" id="PTHR30273">
    <property type="entry name" value="PERIPLASMIC SIGNAL SENSOR AND SIGMA FACTOR ACTIVATOR FECR-RELATED"/>
    <property type="match status" value="1"/>
</dbReference>
<keyword evidence="1" id="KW-0472">Membrane</keyword>
<evidence type="ECO:0000259" key="3">
    <source>
        <dbReference type="Pfam" id="PF16344"/>
    </source>
</evidence>
<evidence type="ECO:0000313" key="4">
    <source>
        <dbReference type="EMBL" id="SFB76076.1"/>
    </source>
</evidence>
<dbReference type="AlphaFoldDB" id="A0A1M6RMS6"/>
<dbReference type="FunFam" id="2.60.120.1440:FF:000001">
    <property type="entry name" value="Putative anti-sigma factor"/>
    <property type="match status" value="1"/>
</dbReference>
<accession>A0A1M6RMS6</accession>
<dbReference type="Gene3D" id="2.60.120.1440">
    <property type="match status" value="1"/>
</dbReference>
<dbReference type="Pfam" id="PF16344">
    <property type="entry name" value="FecR_C"/>
    <property type="match status" value="1"/>
</dbReference>
<organism evidence="5 6">
    <name type="scientific">Flagellimonas taeanensis</name>
    <dbReference type="NCBI Taxonomy" id="1005926"/>
    <lineage>
        <taxon>Bacteria</taxon>
        <taxon>Pseudomonadati</taxon>
        <taxon>Bacteroidota</taxon>
        <taxon>Flavobacteriia</taxon>
        <taxon>Flavobacteriales</taxon>
        <taxon>Flavobacteriaceae</taxon>
        <taxon>Flagellimonas</taxon>
    </lineage>
</organism>
<evidence type="ECO:0000313" key="7">
    <source>
        <dbReference type="Proteomes" id="UP000198940"/>
    </source>
</evidence>
<dbReference type="STRING" id="1055723.SAMN05216293_0824"/>
<dbReference type="InterPro" id="IPR006860">
    <property type="entry name" value="FecR"/>
</dbReference>
<keyword evidence="1" id="KW-1133">Transmembrane helix</keyword>
<dbReference type="Gene3D" id="3.55.50.30">
    <property type="match status" value="1"/>
</dbReference>
<dbReference type="Pfam" id="PF04773">
    <property type="entry name" value="FecR"/>
    <property type="match status" value="1"/>
</dbReference>
<evidence type="ECO:0000256" key="1">
    <source>
        <dbReference type="SAM" id="Phobius"/>
    </source>
</evidence>
<comment type="caution">
    <text evidence="5">The sequence shown here is derived from an EMBL/GenBank/DDBJ whole genome shotgun (WGS) entry which is preliminary data.</text>
</comment>
<evidence type="ECO:0000313" key="5">
    <source>
        <dbReference type="EMBL" id="SHK33773.1"/>
    </source>
</evidence>
<dbReference type="Proteomes" id="UP000184031">
    <property type="component" value="Unassembled WGS sequence"/>
</dbReference>
<evidence type="ECO:0000313" key="6">
    <source>
        <dbReference type="Proteomes" id="UP000184031"/>
    </source>
</evidence>
<keyword evidence="1" id="KW-0812">Transmembrane</keyword>
<proteinExistence type="predicted"/>
<feature type="transmembrane region" description="Helical" evidence="1">
    <location>
        <begin position="81"/>
        <end position="102"/>
    </location>
</feature>
<gene>
    <name evidence="4" type="ORF">SAMN04487891_102147</name>
    <name evidence="5" type="ORF">SAMN05216293_0824</name>
</gene>
<dbReference type="InterPro" id="IPR012373">
    <property type="entry name" value="Ferrdict_sens_TM"/>
</dbReference>
<dbReference type="RefSeq" id="WP_072877187.1">
    <property type="nucleotide sequence ID" value="NZ_FOKU01000002.1"/>
</dbReference>
<sequence length="381" mass="42543">MSKKEQLQAYLQKIKATGNMEDISKSGLSESDKELLGNIWEEGLVDESLEFMEALDEEEDWTVLQERLSGRKVRKLPMPTILKYAAVFIGIVCLGLALKLSLHSDQQPIPGNTITLNTGDAVKTIQEGKKQSIVLASGEVVAVQEGNTLRYDPGNVDHPVFNELHVPYGKVFTLVLSDGTEIQLNSGTHIRYPVKFPHQGNREVTMTGEAYFKVSKNKDHPFIVNSEEMAVQVLGTEFNVTAYEEQSTINTVLVEGSVSLSHKSDPENKTLLEPGNKGSWSKTQATMSVEKVDTLLYTSWINGEIVFRDTPFSELLTKLERAYNVSIVNKNIEMEEKAFNARYNIKVESIEDVLEALKIIAPFGYEINDKGNANTKEIIIN</sequence>
<dbReference type="GO" id="GO:0016989">
    <property type="term" value="F:sigma factor antagonist activity"/>
    <property type="evidence" value="ECO:0007669"/>
    <property type="project" value="TreeGrafter"/>
</dbReference>
<evidence type="ECO:0000259" key="2">
    <source>
        <dbReference type="Pfam" id="PF04773"/>
    </source>
</evidence>
<name>A0A1M6RMS6_9FLAO</name>
<dbReference type="Proteomes" id="UP000198940">
    <property type="component" value="Unassembled WGS sequence"/>
</dbReference>
<dbReference type="EMBL" id="FOKU01000002">
    <property type="protein sequence ID" value="SFB76076.1"/>
    <property type="molecule type" value="Genomic_DNA"/>
</dbReference>
<dbReference type="OrthoDB" id="651134at2"/>
<reference evidence="5 6" key="1">
    <citation type="submission" date="2016-11" db="EMBL/GenBank/DDBJ databases">
        <authorList>
            <person name="Varghese N."/>
            <person name="Submissions S."/>
        </authorList>
    </citation>
    <scope>NUCLEOTIDE SEQUENCE [LARGE SCALE GENOMIC DNA]</scope>
    <source>
        <strain evidence="5 6">CGMCC 1.12174</strain>
        <strain evidence="4 7">DSM 26351</strain>
    </source>
</reference>
<feature type="domain" description="Protein FecR C-terminal" evidence="3">
    <location>
        <begin position="305"/>
        <end position="370"/>
    </location>
</feature>
<protein>
    <submittedName>
        <fullName evidence="5">FecR family protein</fullName>
    </submittedName>
</protein>
<keyword evidence="7" id="KW-1185">Reference proteome</keyword>
<dbReference type="InterPro" id="IPR032508">
    <property type="entry name" value="FecR_C"/>
</dbReference>
<feature type="domain" description="FecR protein" evidence="2">
    <location>
        <begin position="170"/>
        <end position="258"/>
    </location>
</feature>
<dbReference type="PANTHER" id="PTHR30273:SF2">
    <property type="entry name" value="PROTEIN FECR"/>
    <property type="match status" value="1"/>
</dbReference>
<dbReference type="EMBL" id="FRAT01000002">
    <property type="protein sequence ID" value="SHK33773.1"/>
    <property type="molecule type" value="Genomic_DNA"/>
</dbReference>